<dbReference type="InterPro" id="IPR030679">
    <property type="entry name" value="ABC_ATPase_HisP-typ"/>
</dbReference>
<proteinExistence type="inferred from homology"/>
<dbReference type="AlphaFoldDB" id="A0AAE9KPG2"/>
<comment type="similarity">
    <text evidence="2">Belongs to the ABC transporter superfamily.</text>
</comment>
<keyword evidence="6 10" id="KW-0067">ATP-binding</keyword>
<dbReference type="PIRSF" id="PIRSF039085">
    <property type="entry name" value="ABC_ATPase_HisP"/>
    <property type="match status" value="1"/>
</dbReference>
<protein>
    <submittedName>
        <fullName evidence="10">Amino acid ABC transporter ATP-binding protein</fullName>
    </submittedName>
</protein>
<dbReference type="InterPro" id="IPR003439">
    <property type="entry name" value="ABC_transporter-like_ATP-bd"/>
</dbReference>
<dbReference type="SUPFAM" id="SSF52540">
    <property type="entry name" value="P-loop containing nucleoside triphosphate hydrolases"/>
    <property type="match status" value="1"/>
</dbReference>
<evidence type="ECO:0000259" key="9">
    <source>
        <dbReference type="PROSITE" id="PS50893"/>
    </source>
</evidence>
<evidence type="ECO:0000256" key="8">
    <source>
        <dbReference type="ARBA" id="ARBA00023136"/>
    </source>
</evidence>
<dbReference type="EMBL" id="CP095873">
    <property type="protein sequence ID" value="UPL21125.1"/>
    <property type="molecule type" value="Genomic_DNA"/>
</dbReference>
<accession>A0AAE9KPG2</accession>
<evidence type="ECO:0000256" key="3">
    <source>
        <dbReference type="ARBA" id="ARBA00022448"/>
    </source>
</evidence>
<dbReference type="GO" id="GO:0016887">
    <property type="term" value="F:ATP hydrolysis activity"/>
    <property type="evidence" value="ECO:0007669"/>
    <property type="project" value="InterPro"/>
</dbReference>
<organism evidence="10 11">
    <name type="scientific">Alcaligenes faecalis</name>
    <dbReference type="NCBI Taxonomy" id="511"/>
    <lineage>
        <taxon>Bacteria</taxon>
        <taxon>Pseudomonadati</taxon>
        <taxon>Pseudomonadota</taxon>
        <taxon>Betaproteobacteria</taxon>
        <taxon>Burkholderiales</taxon>
        <taxon>Alcaligenaceae</taxon>
        <taxon>Alcaligenes</taxon>
    </lineage>
</organism>
<sequence length="243" mass="26807">MSEIVRIQGLRKSFGQAEILKGIDLSVNTGEVVVMIGGSGSGKSTCLRCINRLETPTSGTIVVAGSDVTCPRTDLNQVRQNIGMVFQGIHLYPHMTALGNVMLALRKVKKVPKAQAEEQARHHLEQVGLAQRIEHYPSQLSGGQQQRVGIARALALEPKVMLFDEPTSGLDPELVGEVLNVMKRTRDAGMTMVIVTHEMQFAREVGDRIVFMDQGVILDQGSPDEILCKPRHKRIQDFLSRMN</sequence>
<evidence type="ECO:0000256" key="4">
    <source>
        <dbReference type="ARBA" id="ARBA00022475"/>
    </source>
</evidence>
<dbReference type="InterPro" id="IPR017871">
    <property type="entry name" value="ABC_transporter-like_CS"/>
</dbReference>
<dbReference type="InterPro" id="IPR027417">
    <property type="entry name" value="P-loop_NTPase"/>
</dbReference>
<comment type="subcellular location">
    <subcellularLocation>
        <location evidence="1">Cell membrane</location>
        <topology evidence="1">Peripheral membrane protein</topology>
    </subcellularLocation>
</comment>
<evidence type="ECO:0000256" key="6">
    <source>
        <dbReference type="ARBA" id="ARBA00022840"/>
    </source>
</evidence>
<gene>
    <name evidence="10" type="ORF">MXF72_17315</name>
</gene>
<evidence type="ECO:0000256" key="5">
    <source>
        <dbReference type="ARBA" id="ARBA00022741"/>
    </source>
</evidence>
<dbReference type="PROSITE" id="PS50893">
    <property type="entry name" value="ABC_TRANSPORTER_2"/>
    <property type="match status" value="1"/>
</dbReference>
<keyword evidence="5" id="KW-0547">Nucleotide-binding</keyword>
<dbReference type="GeneID" id="96774979"/>
<dbReference type="InterPro" id="IPR050086">
    <property type="entry name" value="MetN_ABC_transporter-like"/>
</dbReference>
<dbReference type="Proteomes" id="UP000830925">
    <property type="component" value="Chromosome"/>
</dbReference>
<dbReference type="RefSeq" id="WP_009462730.1">
    <property type="nucleotide sequence ID" value="NZ_CP023256.1"/>
</dbReference>
<dbReference type="SMART" id="SM00382">
    <property type="entry name" value="AAA"/>
    <property type="match status" value="1"/>
</dbReference>
<evidence type="ECO:0000313" key="10">
    <source>
        <dbReference type="EMBL" id="UPL21125.1"/>
    </source>
</evidence>
<keyword evidence="8" id="KW-0472">Membrane</keyword>
<dbReference type="Pfam" id="PF00005">
    <property type="entry name" value="ABC_tran"/>
    <property type="match status" value="1"/>
</dbReference>
<reference evidence="10" key="1">
    <citation type="submission" date="2022-04" db="EMBL/GenBank/DDBJ databases">
        <title>Genomic mining of Alcaligenes faecalis D334 producing ectoin and derivatives.</title>
        <authorList>
            <person name="Doan V.T."/>
            <person name="Quach N.T."/>
            <person name="Vu T.-H.-N."/>
            <person name="Phi Q.-T."/>
        </authorList>
    </citation>
    <scope>NUCLEOTIDE SEQUENCE</scope>
    <source>
        <strain evidence="10">D334</strain>
    </source>
</reference>
<evidence type="ECO:0000256" key="2">
    <source>
        <dbReference type="ARBA" id="ARBA00005417"/>
    </source>
</evidence>
<dbReference type="PANTHER" id="PTHR43166:SF9">
    <property type="entry name" value="GLUTAMATE_ASPARTATE IMPORT ATP-BINDING PROTEIN GLTL"/>
    <property type="match status" value="1"/>
</dbReference>
<evidence type="ECO:0000313" key="11">
    <source>
        <dbReference type="Proteomes" id="UP000830925"/>
    </source>
</evidence>
<dbReference type="GO" id="GO:0015424">
    <property type="term" value="F:ABC-type amino acid transporter activity"/>
    <property type="evidence" value="ECO:0007669"/>
    <property type="project" value="InterPro"/>
</dbReference>
<keyword evidence="7" id="KW-0029">Amino-acid transport</keyword>
<dbReference type="PANTHER" id="PTHR43166">
    <property type="entry name" value="AMINO ACID IMPORT ATP-BINDING PROTEIN"/>
    <property type="match status" value="1"/>
</dbReference>
<name>A0AAE9KPG2_ALCFA</name>
<dbReference type="CDD" id="cd03262">
    <property type="entry name" value="ABC_HisP_GlnQ"/>
    <property type="match status" value="1"/>
</dbReference>
<dbReference type="FunFam" id="3.40.50.300:FF:000020">
    <property type="entry name" value="Amino acid ABC transporter ATP-binding component"/>
    <property type="match status" value="1"/>
</dbReference>
<keyword evidence="3" id="KW-0813">Transport</keyword>
<dbReference type="GO" id="GO:0005886">
    <property type="term" value="C:plasma membrane"/>
    <property type="evidence" value="ECO:0007669"/>
    <property type="project" value="UniProtKB-SubCell"/>
</dbReference>
<dbReference type="GO" id="GO:0005524">
    <property type="term" value="F:ATP binding"/>
    <property type="evidence" value="ECO:0007669"/>
    <property type="project" value="UniProtKB-KW"/>
</dbReference>
<keyword evidence="4" id="KW-1003">Cell membrane</keyword>
<feature type="domain" description="ABC transporter" evidence="9">
    <location>
        <begin position="5"/>
        <end position="239"/>
    </location>
</feature>
<evidence type="ECO:0000256" key="7">
    <source>
        <dbReference type="ARBA" id="ARBA00022970"/>
    </source>
</evidence>
<evidence type="ECO:0000256" key="1">
    <source>
        <dbReference type="ARBA" id="ARBA00004202"/>
    </source>
</evidence>
<dbReference type="PROSITE" id="PS00211">
    <property type="entry name" value="ABC_TRANSPORTER_1"/>
    <property type="match status" value="1"/>
</dbReference>
<dbReference type="InterPro" id="IPR003593">
    <property type="entry name" value="AAA+_ATPase"/>
</dbReference>
<dbReference type="Gene3D" id="3.40.50.300">
    <property type="entry name" value="P-loop containing nucleotide triphosphate hydrolases"/>
    <property type="match status" value="1"/>
</dbReference>